<comment type="caution">
    <text evidence="1">The sequence shown here is derived from an EMBL/GenBank/DDBJ whole genome shotgun (WGS) entry which is preliminary data.</text>
</comment>
<dbReference type="EMBL" id="JAUJEB010000007">
    <property type="protein sequence ID" value="MDN5215645.1"/>
    <property type="molecule type" value="Genomic_DNA"/>
</dbReference>
<dbReference type="Proteomes" id="UP001172083">
    <property type="component" value="Unassembled WGS sequence"/>
</dbReference>
<keyword evidence="2" id="KW-1185">Reference proteome</keyword>
<dbReference type="RefSeq" id="WP_346760983.1">
    <property type="nucleotide sequence ID" value="NZ_JAUJEB010000007.1"/>
</dbReference>
<dbReference type="PROSITE" id="PS51257">
    <property type="entry name" value="PROKAR_LIPOPROTEIN"/>
    <property type="match status" value="1"/>
</dbReference>
<sequence length="215" mass="24887">MIVKNLFGRLFLGLISLAMMIGCRENYVPKPKGFNRIELPAPAYQPLPDTLPYSFQYSKHARLLDDSSQLAERYWIHLYYPKLDANVQVTYKPIENKKERLEDFLADAYKLTAKHQIKADAIEENILRTPGGHTAVIQELSGEVPSQFQFFLTDSTDNFIRGALYFKTATKNDSLAPVIEYVKTDMIHLINSFNWRRLDQASYRNQLDVYRSANK</sequence>
<evidence type="ECO:0000313" key="1">
    <source>
        <dbReference type="EMBL" id="MDN5215645.1"/>
    </source>
</evidence>
<name>A0ABT8LFW0_9BACT</name>
<dbReference type="NCBIfam" id="TIGR03512">
    <property type="entry name" value="GldD_lipo"/>
    <property type="match status" value="1"/>
</dbReference>
<accession>A0ABT8LFW0</accession>
<gene>
    <name evidence="1" type="primary">gldD</name>
    <name evidence="1" type="ORF">QQ020_26445</name>
</gene>
<reference evidence="1" key="1">
    <citation type="submission" date="2023-06" db="EMBL/GenBank/DDBJ databases">
        <title>Genomic of Agaribacillus aureum.</title>
        <authorList>
            <person name="Wang G."/>
        </authorList>
    </citation>
    <scope>NUCLEOTIDE SEQUENCE</scope>
    <source>
        <strain evidence="1">BMA12</strain>
    </source>
</reference>
<proteinExistence type="predicted"/>
<dbReference type="InterPro" id="IPR019850">
    <property type="entry name" value="GldD-like"/>
</dbReference>
<keyword evidence="1" id="KW-0449">Lipoprotein</keyword>
<evidence type="ECO:0000313" key="2">
    <source>
        <dbReference type="Proteomes" id="UP001172083"/>
    </source>
</evidence>
<protein>
    <submittedName>
        <fullName evidence="1">Gliding motility lipoprotein GldD</fullName>
    </submittedName>
</protein>
<organism evidence="1 2">
    <name type="scientific">Agaribacillus aureus</name>
    <dbReference type="NCBI Taxonomy" id="3051825"/>
    <lineage>
        <taxon>Bacteria</taxon>
        <taxon>Pseudomonadati</taxon>
        <taxon>Bacteroidota</taxon>
        <taxon>Cytophagia</taxon>
        <taxon>Cytophagales</taxon>
        <taxon>Splendidivirgaceae</taxon>
        <taxon>Agaribacillus</taxon>
    </lineage>
</organism>
<dbReference type="Pfam" id="PF25593">
    <property type="entry name" value="GldD_lipo"/>
    <property type="match status" value="1"/>
</dbReference>